<keyword evidence="2" id="KW-1185">Reference proteome</keyword>
<protein>
    <submittedName>
        <fullName evidence="1">Aldolase/citrate lyase family protein</fullName>
    </submittedName>
</protein>
<name>A0ACC6P2P1_9BURK</name>
<sequence>MSPDLALLGRPARRRLPVCDHYAGVEARMRKSLELQARMGPVFDVTLDLEDGAPVGQEMAHCDLIHELLASPDNVHGRVGVRVHPVDHPMFRPELRALLRYHAGRTHPLAYLMVPKLRHLHDAQEACSAIHHAALEADYPHPIPVQVLIETHGALIDVFDIAALPEIESLSFGLMDFVSDHDGAIPADALTAEGQFSHPLVCRAKTRIAAAAHAHGKVPSHCVVTELNQQGVLASAVQRARHQFAYTRMWSIHPSQIPVILAAYTPSQDEVDEAVALLSAAQDAQWGPIRHADRLHDRASYRYFWSLLQRARQTGLALPQEALKRFFSQG</sequence>
<accession>A0ACC6P2P1</accession>
<comment type="caution">
    <text evidence="1">The sequence shown here is derived from an EMBL/GenBank/DDBJ whole genome shotgun (WGS) entry which is preliminary data.</text>
</comment>
<evidence type="ECO:0000313" key="2">
    <source>
        <dbReference type="Proteomes" id="UP001364695"/>
    </source>
</evidence>
<organism evidence="1 2">
    <name type="scientific">Amphibiibacter pelophylacis</name>
    <dbReference type="NCBI Taxonomy" id="1799477"/>
    <lineage>
        <taxon>Bacteria</taxon>
        <taxon>Pseudomonadati</taxon>
        <taxon>Pseudomonadota</taxon>
        <taxon>Betaproteobacteria</taxon>
        <taxon>Burkholderiales</taxon>
        <taxon>Sphaerotilaceae</taxon>
        <taxon>Amphibiibacter</taxon>
    </lineage>
</organism>
<evidence type="ECO:0000313" key="1">
    <source>
        <dbReference type="EMBL" id="MEJ7138523.1"/>
    </source>
</evidence>
<reference evidence="1" key="1">
    <citation type="submission" date="2023-10" db="EMBL/GenBank/DDBJ databases">
        <title>Amphibacter perezi, gen. nov., sp. nov. a novel taxa of the family Comamonadaceae, class Betaproteobacteria isolated from the skin microbiota of Pelophylax perezi from different populations.</title>
        <authorList>
            <person name="Costa S."/>
            <person name="Proenca D.N."/>
            <person name="Lopes I."/>
            <person name="Morais P.V."/>
        </authorList>
    </citation>
    <scope>NUCLEOTIDE SEQUENCE</scope>
    <source>
        <strain evidence="1">SL12-8</strain>
    </source>
</reference>
<dbReference type="EMBL" id="JAWDIE010000012">
    <property type="protein sequence ID" value="MEJ7138523.1"/>
    <property type="molecule type" value="Genomic_DNA"/>
</dbReference>
<gene>
    <name evidence="1" type="ORF">RV045_08780</name>
</gene>
<keyword evidence="1" id="KW-0456">Lyase</keyword>
<proteinExistence type="predicted"/>
<dbReference type="Proteomes" id="UP001364695">
    <property type="component" value="Unassembled WGS sequence"/>
</dbReference>